<name>A0A915J8X3_ROMCU</name>
<feature type="region of interest" description="Disordered" evidence="1">
    <location>
        <begin position="1"/>
        <end position="21"/>
    </location>
</feature>
<organism evidence="2 3">
    <name type="scientific">Romanomermis culicivorax</name>
    <name type="common">Nematode worm</name>
    <dbReference type="NCBI Taxonomy" id="13658"/>
    <lineage>
        <taxon>Eukaryota</taxon>
        <taxon>Metazoa</taxon>
        <taxon>Ecdysozoa</taxon>
        <taxon>Nematoda</taxon>
        <taxon>Enoplea</taxon>
        <taxon>Dorylaimia</taxon>
        <taxon>Mermithida</taxon>
        <taxon>Mermithoidea</taxon>
        <taxon>Mermithidae</taxon>
        <taxon>Romanomermis</taxon>
    </lineage>
</organism>
<feature type="region of interest" description="Disordered" evidence="1">
    <location>
        <begin position="36"/>
        <end position="79"/>
    </location>
</feature>
<keyword evidence="2" id="KW-1185">Reference proteome</keyword>
<reference evidence="3" key="1">
    <citation type="submission" date="2022-11" db="UniProtKB">
        <authorList>
            <consortium name="WormBaseParasite"/>
        </authorList>
    </citation>
    <scope>IDENTIFICATION</scope>
</reference>
<dbReference type="Proteomes" id="UP000887565">
    <property type="component" value="Unplaced"/>
</dbReference>
<dbReference type="AlphaFoldDB" id="A0A915J8X3"/>
<dbReference type="WBParaSite" id="nRc.2.0.1.t22607-RA">
    <property type="protein sequence ID" value="nRc.2.0.1.t22607-RA"/>
    <property type="gene ID" value="nRc.2.0.1.g22607"/>
</dbReference>
<evidence type="ECO:0000313" key="3">
    <source>
        <dbReference type="WBParaSite" id="nRc.2.0.1.t22607-RA"/>
    </source>
</evidence>
<sequence length="79" mass="8273">MFSTLINNGSANRHNTSVHKKSGNCVGGQGFLHSPGCNDPGTRSSGYPDYPDILGTPSVKTEVEINQKSPIGPSLGTFP</sequence>
<accession>A0A915J8X3</accession>
<feature type="compositionally biased region" description="Polar residues" evidence="1">
    <location>
        <begin position="1"/>
        <end position="15"/>
    </location>
</feature>
<evidence type="ECO:0000256" key="1">
    <source>
        <dbReference type="SAM" id="MobiDB-lite"/>
    </source>
</evidence>
<protein>
    <submittedName>
        <fullName evidence="3">Uncharacterized protein</fullName>
    </submittedName>
</protein>
<evidence type="ECO:0000313" key="2">
    <source>
        <dbReference type="Proteomes" id="UP000887565"/>
    </source>
</evidence>
<proteinExistence type="predicted"/>